<dbReference type="Proteomes" id="UP000595814">
    <property type="component" value="Chromosome"/>
</dbReference>
<dbReference type="EMBL" id="CP066744">
    <property type="protein sequence ID" value="QQK08180.1"/>
    <property type="molecule type" value="Genomic_DNA"/>
</dbReference>
<organism evidence="1 2">
    <name type="scientific">Miniphocaeibacter halophilus</name>
    <dbReference type="NCBI Taxonomy" id="2931922"/>
    <lineage>
        <taxon>Bacteria</taxon>
        <taxon>Bacillati</taxon>
        <taxon>Bacillota</taxon>
        <taxon>Tissierellia</taxon>
        <taxon>Tissierellales</taxon>
        <taxon>Peptoniphilaceae</taxon>
        <taxon>Miniphocaeibacter</taxon>
    </lineage>
</organism>
<keyword evidence="2" id="KW-1185">Reference proteome</keyword>
<name>A0AC61MRA8_9FIRM</name>
<evidence type="ECO:0000313" key="2">
    <source>
        <dbReference type="Proteomes" id="UP000595814"/>
    </source>
</evidence>
<evidence type="ECO:0000313" key="1">
    <source>
        <dbReference type="EMBL" id="QQK08180.1"/>
    </source>
</evidence>
<gene>
    <name evidence="1" type="ORF">JFY71_01195</name>
</gene>
<reference evidence="1 2" key="1">
    <citation type="journal article" date="2022" name="Int. J. Syst. Evol. Microbiol.">
        <title>Miniphocaeibacter halophilus sp. nov., an ammonium-tolerant acetate-producing bacterium isolated from a biogas system.</title>
        <authorList>
            <person name="Schnurer A."/>
            <person name="Singh A."/>
            <person name="Bi S."/>
            <person name="Qiao W."/>
            <person name="Westerholm M."/>
        </authorList>
    </citation>
    <scope>NUCLEOTIDE SEQUENCE [LARGE SCALE GENOMIC DNA]</scope>
    <source>
        <strain evidence="1 2">AMB_01</strain>
    </source>
</reference>
<accession>A0AC61MRA8</accession>
<sequence>MKRVLIISTGGTIASIKTENGLVPGISSTQLLEYLNIKLEGVEIDTLDLLNIDSTDIRVENWILIAKTIEKHYENYDGFVVTHGTDTLAYTAAALSYLIQNSRKPIVITGAQKSISNEITDAKMNLVNSITYASSEKSNNVVIVFNGKVIAGTRGRKEKTKSYDAFSSLNYPVLATIQDNKIIRFIQNEEKQNRPDFYFDLNNSVFLLKLIPTIEGDILDFIFEHYTCIIIESYGVGGIPKHIFDKFIKLSKKYSGNKIIVITTQVPMEGSDLMVYEVGQRLKGELSILESFDMTIEATVVKLMWAMAEGKGDYTKFKELFNRQINYDTLYDI</sequence>
<proteinExistence type="predicted"/>
<protein>
    <submittedName>
        <fullName evidence="1">Asparaginase</fullName>
    </submittedName>
</protein>